<comment type="caution">
    <text evidence="2">The sequence shown here is derived from an EMBL/GenBank/DDBJ whole genome shotgun (WGS) entry which is preliminary data.</text>
</comment>
<protein>
    <submittedName>
        <fullName evidence="2">Uncharacterized protein</fullName>
    </submittedName>
</protein>
<dbReference type="EMBL" id="JYNV01000290">
    <property type="protein sequence ID" value="KZM19604.1"/>
    <property type="molecule type" value="Genomic_DNA"/>
</dbReference>
<proteinExistence type="predicted"/>
<gene>
    <name evidence="2" type="ORF">ST47_g8993</name>
</gene>
<dbReference type="Proteomes" id="UP000076837">
    <property type="component" value="Unassembled WGS sequence"/>
</dbReference>
<reference evidence="2 3" key="1">
    <citation type="journal article" date="2016" name="Sci. Rep.">
        <title>Draft genome sequencing and secretome analysis of fungal phytopathogen Ascochyta rabiei provides insight into the necrotrophic effector repertoire.</title>
        <authorList>
            <person name="Verma S."/>
            <person name="Gazara R.K."/>
            <person name="Nizam S."/>
            <person name="Parween S."/>
            <person name="Chattopadhyay D."/>
            <person name="Verma P.K."/>
        </authorList>
    </citation>
    <scope>NUCLEOTIDE SEQUENCE [LARGE SCALE GENOMIC DNA]</scope>
    <source>
        <strain evidence="2 3">ArDII</strain>
    </source>
</reference>
<evidence type="ECO:0000313" key="3">
    <source>
        <dbReference type="Proteomes" id="UP000076837"/>
    </source>
</evidence>
<feature type="region of interest" description="Disordered" evidence="1">
    <location>
        <begin position="166"/>
        <end position="202"/>
    </location>
</feature>
<evidence type="ECO:0000256" key="1">
    <source>
        <dbReference type="SAM" id="MobiDB-lite"/>
    </source>
</evidence>
<feature type="compositionally biased region" description="Basic and acidic residues" evidence="1">
    <location>
        <begin position="170"/>
        <end position="183"/>
    </location>
</feature>
<dbReference type="Gene3D" id="6.10.250.2610">
    <property type="match status" value="1"/>
</dbReference>
<accession>A0A162XKY7</accession>
<dbReference type="AlphaFoldDB" id="A0A162XKY7"/>
<feature type="compositionally biased region" description="Acidic residues" evidence="1">
    <location>
        <begin position="231"/>
        <end position="255"/>
    </location>
</feature>
<keyword evidence="3" id="KW-1185">Reference proteome</keyword>
<evidence type="ECO:0000313" key="2">
    <source>
        <dbReference type="EMBL" id="KZM19604.1"/>
    </source>
</evidence>
<organism evidence="2 3">
    <name type="scientific">Didymella rabiei</name>
    <name type="common">Chickpea ascochyta blight fungus</name>
    <name type="synonym">Mycosphaerella rabiei</name>
    <dbReference type="NCBI Taxonomy" id="5454"/>
    <lineage>
        <taxon>Eukaryota</taxon>
        <taxon>Fungi</taxon>
        <taxon>Dikarya</taxon>
        <taxon>Ascomycota</taxon>
        <taxon>Pezizomycotina</taxon>
        <taxon>Dothideomycetes</taxon>
        <taxon>Pleosporomycetidae</taxon>
        <taxon>Pleosporales</taxon>
        <taxon>Pleosporineae</taxon>
        <taxon>Didymellaceae</taxon>
        <taxon>Ascochyta</taxon>
    </lineage>
</organism>
<sequence length="319" mass="35654">MNQNFVGQPNAEDIRALEGLRRGLVPMIAAMDRLKRDMDFKMSQGGAVDWPQIQRTTAAVNSHITSLNIFINGGRKHALETRKTDAGKVLKNRQGGDEMRYTDTTIPPQADTIRNLHPFPIAPFPNTNEHLAGLAQTLLRKRLEPTEEKWIEDRLSKALEFASVPPEWGIEPKKTNDKETPKESDDDVDGDPTRLLNRYSKRTKGTLTEEQLVQRWNTAHTWFFNPPQTSFDEEEYASGEEGEEEDDDEGQEFEDAMNTPVPDASAAQPTTQEGPAKSAAPPPPVVMVQEAEPPVHRPVPGTPVLELGLIQRFMATGQL</sequence>
<dbReference type="OrthoDB" id="5329317at2759"/>
<name>A0A162XKY7_DIDRA</name>
<feature type="region of interest" description="Disordered" evidence="1">
    <location>
        <begin position="223"/>
        <end position="299"/>
    </location>
</feature>